<keyword evidence="14" id="KW-1185">Reference proteome</keyword>
<dbReference type="SUPFAM" id="SSF55785">
    <property type="entry name" value="PYP-like sensor domain (PAS domain)"/>
    <property type="match status" value="1"/>
</dbReference>
<dbReference type="SUPFAM" id="SSF52172">
    <property type="entry name" value="CheY-like"/>
    <property type="match status" value="1"/>
</dbReference>
<dbReference type="EC" id="2.7.13.3" evidence="2"/>
<dbReference type="SMART" id="SM00387">
    <property type="entry name" value="HATPase_c"/>
    <property type="match status" value="1"/>
</dbReference>
<dbReference type="Pfam" id="PF13188">
    <property type="entry name" value="PAS_8"/>
    <property type="match status" value="1"/>
</dbReference>
<dbReference type="InterPro" id="IPR001789">
    <property type="entry name" value="Sig_transdc_resp-reg_receiver"/>
</dbReference>
<organism evidence="13 14">
    <name type="scientific">Paenibacillus antri</name>
    <dbReference type="NCBI Taxonomy" id="2582848"/>
    <lineage>
        <taxon>Bacteria</taxon>
        <taxon>Bacillati</taxon>
        <taxon>Bacillota</taxon>
        <taxon>Bacilli</taxon>
        <taxon>Bacillales</taxon>
        <taxon>Paenibacillaceae</taxon>
        <taxon>Paenibacillus</taxon>
    </lineage>
</organism>
<keyword evidence="10" id="KW-0175">Coiled coil</keyword>
<dbReference type="InterPro" id="IPR036097">
    <property type="entry name" value="HisK_dim/P_sf"/>
</dbReference>
<comment type="caution">
    <text evidence="13">The sequence shown here is derived from an EMBL/GenBank/DDBJ whole genome shotgun (WGS) entry which is preliminary data.</text>
</comment>
<dbReference type="InterPro" id="IPR005467">
    <property type="entry name" value="His_kinase_dom"/>
</dbReference>
<evidence type="ECO:0000256" key="1">
    <source>
        <dbReference type="ARBA" id="ARBA00000085"/>
    </source>
</evidence>
<evidence type="ECO:0000256" key="5">
    <source>
        <dbReference type="ARBA" id="ARBA00022741"/>
    </source>
</evidence>
<keyword evidence="4" id="KW-0808">Transferase</keyword>
<keyword evidence="8" id="KW-0902">Two-component regulatory system</keyword>
<keyword evidence="5" id="KW-0547">Nucleotide-binding</keyword>
<dbReference type="GO" id="GO:0005524">
    <property type="term" value="F:ATP binding"/>
    <property type="evidence" value="ECO:0007669"/>
    <property type="project" value="UniProtKB-KW"/>
</dbReference>
<dbReference type="Gene3D" id="1.10.287.130">
    <property type="match status" value="1"/>
</dbReference>
<dbReference type="InterPro" id="IPR003594">
    <property type="entry name" value="HATPase_dom"/>
</dbReference>
<dbReference type="InterPro" id="IPR035965">
    <property type="entry name" value="PAS-like_dom_sf"/>
</dbReference>
<dbReference type="Gene3D" id="3.30.450.20">
    <property type="entry name" value="PAS domain"/>
    <property type="match status" value="1"/>
</dbReference>
<comment type="catalytic activity">
    <reaction evidence="1">
        <text>ATP + protein L-histidine = ADP + protein N-phospho-L-histidine.</text>
        <dbReference type="EC" id="2.7.13.3"/>
    </reaction>
</comment>
<dbReference type="SUPFAM" id="SSF55874">
    <property type="entry name" value="ATPase domain of HSP90 chaperone/DNA topoisomerase II/histidine kinase"/>
    <property type="match status" value="1"/>
</dbReference>
<protein>
    <recommendedName>
        <fullName evidence="2">histidine kinase</fullName>
        <ecNumber evidence="2">2.7.13.3</ecNumber>
    </recommendedName>
</protein>
<dbReference type="Proteomes" id="UP000309676">
    <property type="component" value="Unassembled WGS sequence"/>
</dbReference>
<evidence type="ECO:0000256" key="9">
    <source>
        <dbReference type="PROSITE-ProRule" id="PRU00169"/>
    </source>
</evidence>
<dbReference type="Gene3D" id="3.40.50.2300">
    <property type="match status" value="1"/>
</dbReference>
<evidence type="ECO:0000256" key="10">
    <source>
        <dbReference type="SAM" id="Coils"/>
    </source>
</evidence>
<dbReference type="InterPro" id="IPR004358">
    <property type="entry name" value="Sig_transdc_His_kin-like_C"/>
</dbReference>
<keyword evidence="6" id="KW-0418">Kinase</keyword>
<feature type="modified residue" description="4-aspartylphosphate" evidence="9">
    <location>
        <position position="72"/>
    </location>
</feature>
<accession>A0A5R9GI75</accession>
<name>A0A5R9GI75_9BACL</name>
<dbReference type="Pfam" id="PF00512">
    <property type="entry name" value="HisKA"/>
    <property type="match status" value="1"/>
</dbReference>
<evidence type="ECO:0000256" key="7">
    <source>
        <dbReference type="ARBA" id="ARBA00022840"/>
    </source>
</evidence>
<keyword evidence="3 9" id="KW-0597">Phosphoprotein</keyword>
<feature type="domain" description="Histidine kinase" evidence="11">
    <location>
        <begin position="330"/>
        <end position="534"/>
    </location>
</feature>
<feature type="coiled-coil region" evidence="10">
    <location>
        <begin position="156"/>
        <end position="201"/>
    </location>
</feature>
<dbReference type="PANTHER" id="PTHR43547">
    <property type="entry name" value="TWO-COMPONENT HISTIDINE KINASE"/>
    <property type="match status" value="1"/>
</dbReference>
<evidence type="ECO:0000256" key="2">
    <source>
        <dbReference type="ARBA" id="ARBA00012438"/>
    </source>
</evidence>
<evidence type="ECO:0000256" key="8">
    <source>
        <dbReference type="ARBA" id="ARBA00023012"/>
    </source>
</evidence>
<dbReference type="SMART" id="SM00448">
    <property type="entry name" value="REC"/>
    <property type="match status" value="1"/>
</dbReference>
<dbReference type="Pfam" id="PF00072">
    <property type="entry name" value="Response_reg"/>
    <property type="match status" value="1"/>
</dbReference>
<reference evidence="13 14" key="1">
    <citation type="submission" date="2019-05" db="EMBL/GenBank/DDBJ databases">
        <authorList>
            <person name="Narsing Rao M.P."/>
            <person name="Li W.J."/>
        </authorList>
    </citation>
    <scope>NUCLEOTIDE SEQUENCE [LARGE SCALE GENOMIC DNA]</scope>
    <source>
        <strain evidence="13 14">SYSU_K30003</strain>
    </source>
</reference>
<evidence type="ECO:0000313" key="13">
    <source>
        <dbReference type="EMBL" id="TLS54206.1"/>
    </source>
</evidence>
<dbReference type="InterPro" id="IPR036890">
    <property type="entry name" value="HATPase_C_sf"/>
</dbReference>
<dbReference type="CDD" id="cd00082">
    <property type="entry name" value="HisKA"/>
    <property type="match status" value="1"/>
</dbReference>
<dbReference type="NCBIfam" id="TIGR00229">
    <property type="entry name" value="sensory_box"/>
    <property type="match status" value="1"/>
</dbReference>
<dbReference type="InterPro" id="IPR011006">
    <property type="entry name" value="CheY-like_superfamily"/>
</dbReference>
<evidence type="ECO:0000313" key="14">
    <source>
        <dbReference type="Proteomes" id="UP000309676"/>
    </source>
</evidence>
<dbReference type="Pfam" id="PF02518">
    <property type="entry name" value="HATPase_c"/>
    <property type="match status" value="1"/>
</dbReference>
<dbReference type="SMART" id="SM00388">
    <property type="entry name" value="HisKA"/>
    <property type="match status" value="1"/>
</dbReference>
<evidence type="ECO:0000256" key="3">
    <source>
        <dbReference type="ARBA" id="ARBA00022553"/>
    </source>
</evidence>
<dbReference type="PRINTS" id="PR00344">
    <property type="entry name" value="BCTRLSENSOR"/>
</dbReference>
<dbReference type="PROSITE" id="PS50110">
    <property type="entry name" value="RESPONSE_REGULATORY"/>
    <property type="match status" value="1"/>
</dbReference>
<gene>
    <name evidence="13" type="ORF">FE782_02350</name>
</gene>
<dbReference type="Gene3D" id="3.30.565.10">
    <property type="entry name" value="Histidine kinase-like ATPase, C-terminal domain"/>
    <property type="match status" value="1"/>
</dbReference>
<keyword evidence="7" id="KW-0067">ATP-binding</keyword>
<dbReference type="PANTHER" id="PTHR43547:SF2">
    <property type="entry name" value="HYBRID SIGNAL TRANSDUCTION HISTIDINE KINASE C"/>
    <property type="match status" value="1"/>
</dbReference>
<dbReference type="EMBL" id="VCIW01000001">
    <property type="protein sequence ID" value="TLS54206.1"/>
    <property type="molecule type" value="Genomic_DNA"/>
</dbReference>
<dbReference type="AlphaFoldDB" id="A0A5R9GI75"/>
<dbReference type="PROSITE" id="PS50109">
    <property type="entry name" value="HIS_KIN"/>
    <property type="match status" value="1"/>
</dbReference>
<dbReference type="InterPro" id="IPR000014">
    <property type="entry name" value="PAS"/>
</dbReference>
<evidence type="ECO:0000259" key="12">
    <source>
        <dbReference type="PROSITE" id="PS50110"/>
    </source>
</evidence>
<sequence>MNERGIYDYEGIAPANDRVDILMVDDRPENLLALKAALDSSEYCLVGKTSGEDALRHVLHSDLSRLALVLMDVHMPGMDGYETAMLMRERKELREVPIIFITATYKSKSNVKQGYLTGSIDYVFKPFDPDVLRWKVENFVRMHRYQRELKQKHALLQRRNLEIERVNQRLVEAERKLLQHQRVLEQTVEERTAQLRDANQEIYRSHRRFRTIFYTNPNLIAIRRLHDGKYLDVNNAWEKATGYGVERMNALRDEAIRIRTTESRESDSVQIEFTTRDGEQRFGLLSSQVLEVNEEACELIVITDISERVALQRHLNRLDRLNLIGEMAAGIAHEIRNPMTTIQGFLQIWRKSETPMSKEHIDLMLSELLRANTIITEYLSLAGNKTSHFDVLAVQELVDSLSPLLQAVAVMAEKQVEVRHDADDVWLRADANEMRQVILNLAKNGLEAMEPGGRLTIRTHADNGAAVIDVIDEGPGIPDEVLERLGTPFFTTKDHGTGLGLALCYSIMERHQGSIGVTSGPLGTMFSVRLPIVPRPVTAPASDEKQGGNDE</sequence>
<dbReference type="SUPFAM" id="SSF47384">
    <property type="entry name" value="Homodimeric domain of signal transducing histidine kinase"/>
    <property type="match status" value="1"/>
</dbReference>
<dbReference type="RefSeq" id="WP_138192090.1">
    <property type="nucleotide sequence ID" value="NZ_VCIW01000001.1"/>
</dbReference>
<evidence type="ECO:0000259" key="11">
    <source>
        <dbReference type="PROSITE" id="PS50109"/>
    </source>
</evidence>
<dbReference type="InterPro" id="IPR003661">
    <property type="entry name" value="HisK_dim/P_dom"/>
</dbReference>
<proteinExistence type="predicted"/>
<dbReference type="GO" id="GO:0000155">
    <property type="term" value="F:phosphorelay sensor kinase activity"/>
    <property type="evidence" value="ECO:0007669"/>
    <property type="project" value="InterPro"/>
</dbReference>
<feature type="domain" description="Response regulatory" evidence="12">
    <location>
        <begin position="20"/>
        <end position="140"/>
    </location>
</feature>
<evidence type="ECO:0000256" key="4">
    <source>
        <dbReference type="ARBA" id="ARBA00022679"/>
    </source>
</evidence>
<evidence type="ECO:0000256" key="6">
    <source>
        <dbReference type="ARBA" id="ARBA00022777"/>
    </source>
</evidence>
<dbReference type="OrthoDB" id="9759607at2"/>